<feature type="domain" description="O-antigen ligase-related" evidence="6">
    <location>
        <begin position="212"/>
        <end position="339"/>
    </location>
</feature>
<feature type="transmembrane region" description="Helical" evidence="5">
    <location>
        <begin position="9"/>
        <end position="27"/>
    </location>
</feature>
<feature type="transmembrane region" description="Helical" evidence="5">
    <location>
        <begin position="393"/>
        <end position="411"/>
    </location>
</feature>
<dbReference type="PANTHER" id="PTHR37422:SF13">
    <property type="entry name" value="LIPOPOLYSACCHARIDE BIOSYNTHESIS PROTEIN PA4999-RELATED"/>
    <property type="match status" value="1"/>
</dbReference>
<feature type="transmembrane region" description="Helical" evidence="5">
    <location>
        <begin position="224"/>
        <end position="240"/>
    </location>
</feature>
<feature type="transmembrane region" description="Helical" evidence="5">
    <location>
        <begin position="328"/>
        <end position="350"/>
    </location>
</feature>
<feature type="transmembrane region" description="Helical" evidence="5">
    <location>
        <begin position="92"/>
        <end position="109"/>
    </location>
</feature>
<organism evidence="7 8">
    <name type="scientific">Sulfidibacter corallicola</name>
    <dbReference type="NCBI Taxonomy" id="2818388"/>
    <lineage>
        <taxon>Bacteria</taxon>
        <taxon>Pseudomonadati</taxon>
        <taxon>Acidobacteriota</taxon>
        <taxon>Holophagae</taxon>
        <taxon>Acanthopleuribacterales</taxon>
        <taxon>Acanthopleuribacteraceae</taxon>
        <taxon>Sulfidibacter</taxon>
    </lineage>
</organism>
<feature type="transmembrane region" description="Helical" evidence="5">
    <location>
        <begin position="33"/>
        <end position="53"/>
    </location>
</feature>
<dbReference type="Pfam" id="PF04932">
    <property type="entry name" value="Wzy_C"/>
    <property type="match status" value="1"/>
</dbReference>
<keyword evidence="2 5" id="KW-0812">Transmembrane</keyword>
<dbReference type="EMBL" id="CP071793">
    <property type="protein sequence ID" value="QTD54339.1"/>
    <property type="molecule type" value="Genomic_DNA"/>
</dbReference>
<reference evidence="7" key="1">
    <citation type="submission" date="2021-03" db="EMBL/GenBank/DDBJ databases">
        <title>Acanthopleuribacteraceae sp. M133.</title>
        <authorList>
            <person name="Wang G."/>
        </authorList>
    </citation>
    <scope>NUCLEOTIDE SEQUENCE</scope>
    <source>
        <strain evidence="7">M133</strain>
    </source>
</reference>
<dbReference type="InterPro" id="IPR007016">
    <property type="entry name" value="O-antigen_ligase-rel_domated"/>
</dbReference>
<evidence type="ECO:0000259" key="6">
    <source>
        <dbReference type="Pfam" id="PF04932"/>
    </source>
</evidence>
<dbReference type="InterPro" id="IPR051533">
    <property type="entry name" value="WaaL-like"/>
</dbReference>
<dbReference type="Proteomes" id="UP000663929">
    <property type="component" value="Chromosome"/>
</dbReference>
<evidence type="ECO:0000313" key="8">
    <source>
        <dbReference type="Proteomes" id="UP000663929"/>
    </source>
</evidence>
<dbReference type="RefSeq" id="WP_237384433.1">
    <property type="nucleotide sequence ID" value="NZ_CP071793.1"/>
</dbReference>
<feature type="transmembrane region" description="Helical" evidence="5">
    <location>
        <begin position="60"/>
        <end position="80"/>
    </location>
</feature>
<proteinExistence type="predicted"/>
<keyword evidence="4 5" id="KW-0472">Membrane</keyword>
<evidence type="ECO:0000256" key="1">
    <source>
        <dbReference type="ARBA" id="ARBA00004141"/>
    </source>
</evidence>
<feature type="transmembrane region" description="Helical" evidence="5">
    <location>
        <begin position="370"/>
        <end position="387"/>
    </location>
</feature>
<dbReference type="GO" id="GO:0016874">
    <property type="term" value="F:ligase activity"/>
    <property type="evidence" value="ECO:0007669"/>
    <property type="project" value="UniProtKB-KW"/>
</dbReference>
<keyword evidence="7" id="KW-0436">Ligase</keyword>
<name>A0A8A4TWL5_SULCO</name>
<evidence type="ECO:0000256" key="4">
    <source>
        <dbReference type="ARBA" id="ARBA00023136"/>
    </source>
</evidence>
<dbReference type="KEGG" id="scor:J3U87_17985"/>
<accession>A0A8A4TWL5</accession>
<comment type="subcellular location">
    <subcellularLocation>
        <location evidence="1">Membrane</location>
        <topology evidence="1">Multi-pass membrane protein</topology>
    </subcellularLocation>
</comment>
<feature type="transmembrane region" description="Helical" evidence="5">
    <location>
        <begin position="199"/>
        <end position="218"/>
    </location>
</feature>
<feature type="transmembrane region" description="Helical" evidence="5">
    <location>
        <begin position="121"/>
        <end position="141"/>
    </location>
</feature>
<evidence type="ECO:0000256" key="5">
    <source>
        <dbReference type="SAM" id="Phobius"/>
    </source>
</evidence>
<keyword evidence="8" id="KW-1185">Reference proteome</keyword>
<evidence type="ECO:0000256" key="2">
    <source>
        <dbReference type="ARBA" id="ARBA00022692"/>
    </source>
</evidence>
<dbReference type="GO" id="GO:0016020">
    <property type="term" value="C:membrane"/>
    <property type="evidence" value="ECO:0007669"/>
    <property type="project" value="UniProtKB-SubCell"/>
</dbReference>
<evidence type="ECO:0000313" key="7">
    <source>
        <dbReference type="EMBL" id="QTD54339.1"/>
    </source>
</evidence>
<dbReference type="PANTHER" id="PTHR37422">
    <property type="entry name" value="TEICHURONIC ACID BIOSYNTHESIS PROTEIN TUAE"/>
    <property type="match status" value="1"/>
</dbReference>
<evidence type="ECO:0000256" key="3">
    <source>
        <dbReference type="ARBA" id="ARBA00022989"/>
    </source>
</evidence>
<feature type="transmembrane region" description="Helical" evidence="5">
    <location>
        <begin position="247"/>
        <end position="263"/>
    </location>
</feature>
<dbReference type="AlphaFoldDB" id="A0A8A4TWL5"/>
<feature type="transmembrane region" description="Helical" evidence="5">
    <location>
        <begin position="161"/>
        <end position="187"/>
    </location>
</feature>
<gene>
    <name evidence="7" type="ORF">J3U87_17985</name>
</gene>
<protein>
    <submittedName>
        <fullName evidence="7">O-antigen ligase family protein</fullName>
    </submittedName>
</protein>
<keyword evidence="3 5" id="KW-1133">Transmembrane helix</keyword>
<sequence>MKQNPVDQIISWIFSIYLGTAPVFWFGNFAPGHVYLFKFMLVTVGVLIVVVHTSVRFKNFFLIGGLLGPLGMMLFMISAIPGVVQGTADSGMRWLLDSALPFVFVWTFYNLGRSRHDCIQIFWRGACIITILSFITIQSYFTGFPNWTAPMPHGGLAPSMVGFAYARTGWCNGVSLFYPIALACIFWRASQTPQGSPRFRFYFMATLMSMNILGTILLTGGRTGMLVGLFTVIVFASRIVNKWFGAMTLLVILSLGVTLSDKYEQHFKLHRLRSDTITMDNVSKFSSGRVDGYILGFELLLDRPLTGYGFGQVDLRRFGFEYQTIHNVWLKMACEAGIIYPVVFSMILYFISMRLRRIRLYFPNEHEQAFLQNLSLVVPSAIIVAMFSPNAIFGSFQNSAIFWGIVGYLIARVDRRGNELHQQSTRAQAPQSPRQMPLMAARSGLSETLPR</sequence>